<dbReference type="Proteomes" id="UP000828390">
    <property type="component" value="Unassembled WGS sequence"/>
</dbReference>
<keyword evidence="2" id="KW-1185">Reference proteome</keyword>
<evidence type="ECO:0000313" key="1">
    <source>
        <dbReference type="EMBL" id="KAH3703507.1"/>
    </source>
</evidence>
<gene>
    <name evidence="1" type="ORF">DPMN_078544</name>
</gene>
<name>A0A9D3YMG1_DREPO</name>
<evidence type="ECO:0000313" key="2">
    <source>
        <dbReference type="Proteomes" id="UP000828390"/>
    </source>
</evidence>
<protein>
    <submittedName>
        <fullName evidence="1">Uncharacterized protein</fullName>
    </submittedName>
</protein>
<reference evidence="1" key="2">
    <citation type="submission" date="2020-11" db="EMBL/GenBank/DDBJ databases">
        <authorList>
            <person name="McCartney M.A."/>
            <person name="Auch B."/>
            <person name="Kono T."/>
            <person name="Mallez S."/>
            <person name="Becker A."/>
            <person name="Gohl D.M."/>
            <person name="Silverstein K.A.T."/>
            <person name="Koren S."/>
            <person name="Bechman K.B."/>
            <person name="Herman A."/>
            <person name="Abrahante J.E."/>
            <person name="Garbe J."/>
        </authorList>
    </citation>
    <scope>NUCLEOTIDE SEQUENCE</scope>
    <source>
        <strain evidence="1">Duluth1</strain>
        <tissue evidence="1">Whole animal</tissue>
    </source>
</reference>
<accession>A0A9D3YMG1</accession>
<organism evidence="1 2">
    <name type="scientific">Dreissena polymorpha</name>
    <name type="common">Zebra mussel</name>
    <name type="synonym">Mytilus polymorpha</name>
    <dbReference type="NCBI Taxonomy" id="45954"/>
    <lineage>
        <taxon>Eukaryota</taxon>
        <taxon>Metazoa</taxon>
        <taxon>Spiralia</taxon>
        <taxon>Lophotrochozoa</taxon>
        <taxon>Mollusca</taxon>
        <taxon>Bivalvia</taxon>
        <taxon>Autobranchia</taxon>
        <taxon>Heteroconchia</taxon>
        <taxon>Euheterodonta</taxon>
        <taxon>Imparidentia</taxon>
        <taxon>Neoheterodontei</taxon>
        <taxon>Myida</taxon>
        <taxon>Dreissenoidea</taxon>
        <taxon>Dreissenidae</taxon>
        <taxon>Dreissena</taxon>
    </lineage>
</organism>
<sequence>MTCKLALTRMFTTEDVQASTNTDVDNRGRASWLLHGCPQQMTCKLTLTRLYTTDVRWASWLCLRYEHRR</sequence>
<dbReference type="EMBL" id="JAIWYP010000015">
    <property type="protein sequence ID" value="KAH3703507.1"/>
    <property type="molecule type" value="Genomic_DNA"/>
</dbReference>
<proteinExistence type="predicted"/>
<reference evidence="1" key="1">
    <citation type="journal article" date="2019" name="bioRxiv">
        <title>The Genome of the Zebra Mussel, Dreissena polymorpha: A Resource for Invasive Species Research.</title>
        <authorList>
            <person name="McCartney M.A."/>
            <person name="Auch B."/>
            <person name="Kono T."/>
            <person name="Mallez S."/>
            <person name="Zhang Y."/>
            <person name="Obille A."/>
            <person name="Becker A."/>
            <person name="Abrahante J.E."/>
            <person name="Garbe J."/>
            <person name="Badalamenti J.P."/>
            <person name="Herman A."/>
            <person name="Mangelson H."/>
            <person name="Liachko I."/>
            <person name="Sullivan S."/>
            <person name="Sone E.D."/>
            <person name="Koren S."/>
            <person name="Silverstein K.A.T."/>
            <person name="Beckman K.B."/>
            <person name="Gohl D.M."/>
        </authorList>
    </citation>
    <scope>NUCLEOTIDE SEQUENCE</scope>
    <source>
        <strain evidence="1">Duluth1</strain>
        <tissue evidence="1">Whole animal</tissue>
    </source>
</reference>
<dbReference type="AlphaFoldDB" id="A0A9D3YMG1"/>
<comment type="caution">
    <text evidence="1">The sequence shown here is derived from an EMBL/GenBank/DDBJ whole genome shotgun (WGS) entry which is preliminary data.</text>
</comment>